<dbReference type="InterPro" id="IPR011598">
    <property type="entry name" value="bHLH_dom"/>
</dbReference>
<keyword evidence="2" id="KW-0221">Differentiation</keyword>
<evidence type="ECO:0000256" key="7">
    <source>
        <dbReference type="ARBA" id="ARBA00059086"/>
    </source>
</evidence>
<accession>A0A8X6IZ63</accession>
<dbReference type="GO" id="GO:0000981">
    <property type="term" value="F:DNA-binding transcription factor activity, RNA polymerase II-specific"/>
    <property type="evidence" value="ECO:0007669"/>
    <property type="project" value="TreeGrafter"/>
</dbReference>
<dbReference type="InterPro" id="IPR036638">
    <property type="entry name" value="HLH_DNA-bd_sf"/>
</dbReference>
<dbReference type="AlphaFoldDB" id="A0A8X6IZ63"/>
<dbReference type="GO" id="GO:0046983">
    <property type="term" value="F:protein dimerization activity"/>
    <property type="evidence" value="ECO:0007669"/>
    <property type="project" value="InterPro"/>
</dbReference>
<dbReference type="InterPro" id="IPR050283">
    <property type="entry name" value="E-box_TF_Regulators"/>
</dbReference>
<keyword evidence="3" id="KW-0805">Transcription regulation</keyword>
<keyword evidence="1" id="KW-0217">Developmental protein</keyword>
<evidence type="ECO:0000256" key="4">
    <source>
        <dbReference type="ARBA" id="ARBA00023125"/>
    </source>
</evidence>
<evidence type="ECO:0000256" key="8">
    <source>
        <dbReference type="ARBA" id="ARBA00072365"/>
    </source>
</evidence>
<evidence type="ECO:0000256" key="2">
    <source>
        <dbReference type="ARBA" id="ARBA00022782"/>
    </source>
</evidence>
<protein>
    <recommendedName>
        <fullName evidence="8">Protein twist</fullName>
    </recommendedName>
</protein>
<dbReference type="SMART" id="SM00353">
    <property type="entry name" value="HLH"/>
    <property type="match status" value="1"/>
</dbReference>
<feature type="region of interest" description="Disordered" evidence="9">
    <location>
        <begin position="86"/>
        <end position="108"/>
    </location>
</feature>
<keyword evidence="6" id="KW-0539">Nucleus</keyword>
<dbReference type="PANTHER" id="PTHR23349:SF50">
    <property type="entry name" value="PROTEIN TWIST"/>
    <property type="match status" value="1"/>
</dbReference>
<comment type="function">
    <text evidence="7">Involved in the establishment and dorsoventral patterning of germ layers in the embryo.</text>
</comment>
<dbReference type="EMBL" id="BMAW01048485">
    <property type="protein sequence ID" value="GFS66199.1"/>
    <property type="molecule type" value="Genomic_DNA"/>
</dbReference>
<dbReference type="FunFam" id="4.10.280.10:FF:000030">
    <property type="entry name" value="Twist transcription factor"/>
    <property type="match status" value="1"/>
</dbReference>
<reference evidence="11" key="1">
    <citation type="submission" date="2020-08" db="EMBL/GenBank/DDBJ databases">
        <title>Multicomponent nature underlies the extraordinary mechanical properties of spider dragline silk.</title>
        <authorList>
            <person name="Kono N."/>
            <person name="Nakamura H."/>
            <person name="Mori M."/>
            <person name="Yoshida Y."/>
            <person name="Ohtoshi R."/>
            <person name="Malay A.D."/>
            <person name="Moran D.A.P."/>
            <person name="Tomita M."/>
            <person name="Numata K."/>
            <person name="Arakawa K."/>
        </authorList>
    </citation>
    <scope>NUCLEOTIDE SEQUENCE</scope>
</reference>
<evidence type="ECO:0000256" key="6">
    <source>
        <dbReference type="ARBA" id="ARBA00023242"/>
    </source>
</evidence>
<feature type="domain" description="BHLH" evidence="10">
    <location>
        <begin position="115"/>
        <end position="166"/>
    </location>
</feature>
<evidence type="ECO:0000256" key="1">
    <source>
        <dbReference type="ARBA" id="ARBA00022473"/>
    </source>
</evidence>
<keyword evidence="12" id="KW-1185">Reference proteome</keyword>
<dbReference type="PANTHER" id="PTHR23349">
    <property type="entry name" value="BASIC HELIX-LOOP-HELIX TRANSCRIPTION FACTOR, TWIST"/>
    <property type="match status" value="1"/>
</dbReference>
<dbReference type="OrthoDB" id="8583783at2759"/>
<sequence>MKDLTLDSDGENSLGIYISPTRNMAMDTASSEDICDSFLTKPDPEIQVENQVSPFVGSLCYLPFQHNGHNLVAFTLGNQQNYIQRRKRTGKSRSSSEIQRHRNRRTSHSIEELQNQRVLANVRERQRTQSLNDAFSALRRIIPTLPSDKLSKIQTLRLAARYIDFLYQVIHSGEVEENYGEWKELGQPLTDALFEYDWVMQICVLYE</sequence>
<name>A0A8X6IZ63_NEPPI</name>
<evidence type="ECO:0000256" key="9">
    <source>
        <dbReference type="SAM" id="MobiDB-lite"/>
    </source>
</evidence>
<comment type="caution">
    <text evidence="11">The sequence shown here is derived from an EMBL/GenBank/DDBJ whole genome shotgun (WGS) entry which is preliminary data.</text>
</comment>
<dbReference type="Proteomes" id="UP000887013">
    <property type="component" value="Unassembled WGS sequence"/>
</dbReference>
<dbReference type="GO" id="GO:0030154">
    <property type="term" value="P:cell differentiation"/>
    <property type="evidence" value="ECO:0007669"/>
    <property type="project" value="UniProtKB-KW"/>
</dbReference>
<dbReference type="SUPFAM" id="SSF47459">
    <property type="entry name" value="HLH, helix-loop-helix DNA-binding domain"/>
    <property type="match status" value="1"/>
</dbReference>
<keyword evidence="5" id="KW-0804">Transcription</keyword>
<evidence type="ECO:0000313" key="12">
    <source>
        <dbReference type="Proteomes" id="UP000887013"/>
    </source>
</evidence>
<dbReference type="GO" id="GO:0000977">
    <property type="term" value="F:RNA polymerase II transcription regulatory region sequence-specific DNA binding"/>
    <property type="evidence" value="ECO:0007669"/>
    <property type="project" value="TreeGrafter"/>
</dbReference>
<evidence type="ECO:0000259" key="10">
    <source>
        <dbReference type="PROSITE" id="PS50888"/>
    </source>
</evidence>
<evidence type="ECO:0000256" key="5">
    <source>
        <dbReference type="ARBA" id="ARBA00023163"/>
    </source>
</evidence>
<dbReference type="Pfam" id="PF00010">
    <property type="entry name" value="HLH"/>
    <property type="match status" value="1"/>
</dbReference>
<proteinExistence type="predicted"/>
<evidence type="ECO:0000256" key="3">
    <source>
        <dbReference type="ARBA" id="ARBA00023015"/>
    </source>
</evidence>
<dbReference type="Gene3D" id="4.10.280.10">
    <property type="entry name" value="Helix-loop-helix DNA-binding domain"/>
    <property type="match status" value="1"/>
</dbReference>
<gene>
    <name evidence="11" type="primary">TWIST1</name>
    <name evidence="11" type="ORF">NPIL_189121</name>
</gene>
<organism evidence="11 12">
    <name type="scientific">Nephila pilipes</name>
    <name type="common">Giant wood spider</name>
    <name type="synonym">Nephila maculata</name>
    <dbReference type="NCBI Taxonomy" id="299642"/>
    <lineage>
        <taxon>Eukaryota</taxon>
        <taxon>Metazoa</taxon>
        <taxon>Ecdysozoa</taxon>
        <taxon>Arthropoda</taxon>
        <taxon>Chelicerata</taxon>
        <taxon>Arachnida</taxon>
        <taxon>Araneae</taxon>
        <taxon>Araneomorphae</taxon>
        <taxon>Entelegynae</taxon>
        <taxon>Araneoidea</taxon>
        <taxon>Nephilidae</taxon>
        <taxon>Nephila</taxon>
    </lineage>
</organism>
<keyword evidence="4" id="KW-0238">DNA-binding</keyword>
<dbReference type="PROSITE" id="PS50888">
    <property type="entry name" value="BHLH"/>
    <property type="match status" value="1"/>
</dbReference>
<evidence type="ECO:0000313" key="11">
    <source>
        <dbReference type="EMBL" id="GFS66199.1"/>
    </source>
</evidence>